<evidence type="ECO:0000313" key="16">
    <source>
        <dbReference type="Proteomes" id="UP000679950"/>
    </source>
</evidence>
<evidence type="ECO:0000313" key="15">
    <source>
        <dbReference type="EMBL" id="GIN57186.1"/>
    </source>
</evidence>
<dbReference type="InterPro" id="IPR005145">
    <property type="entry name" value="Sua5_C"/>
</dbReference>
<dbReference type="InterPro" id="IPR038385">
    <property type="entry name" value="Sua5/YwlC_C"/>
</dbReference>
<keyword evidence="10 13" id="KW-0067">ATP-binding</keyword>
<name>A0ABQ4KGU6_9BACI</name>
<dbReference type="Gene3D" id="3.40.50.11030">
    <property type="entry name" value="Threonylcarbamoyl-AMP synthase, C-terminal domain"/>
    <property type="match status" value="1"/>
</dbReference>
<evidence type="ECO:0000256" key="13">
    <source>
        <dbReference type="PIRNR" id="PIRNR004930"/>
    </source>
</evidence>
<dbReference type="InterPro" id="IPR017945">
    <property type="entry name" value="DHBP_synth_RibB-like_a/b_dom"/>
</dbReference>
<protein>
    <recommendedName>
        <fullName evidence="4 13">Threonylcarbamoyl-AMP synthase</fullName>
        <shortName evidence="13">TC-AMP synthase</shortName>
        <ecNumber evidence="3 13">2.7.7.87</ecNumber>
    </recommendedName>
    <alternativeName>
        <fullName evidence="11 13">L-threonylcarbamoyladenylate synthase</fullName>
    </alternativeName>
</protein>
<dbReference type="SUPFAM" id="SSF55821">
    <property type="entry name" value="YrdC/RibB"/>
    <property type="match status" value="1"/>
</dbReference>
<organism evidence="15 16">
    <name type="scientific">Lederbergia ruris</name>
    <dbReference type="NCBI Taxonomy" id="217495"/>
    <lineage>
        <taxon>Bacteria</taxon>
        <taxon>Bacillati</taxon>
        <taxon>Bacillota</taxon>
        <taxon>Bacilli</taxon>
        <taxon>Bacillales</taxon>
        <taxon>Bacillaceae</taxon>
        <taxon>Lederbergia</taxon>
    </lineage>
</organism>
<dbReference type="RefSeq" id="WP_212965989.1">
    <property type="nucleotide sequence ID" value="NZ_BORB01000010.1"/>
</dbReference>
<comment type="catalytic activity">
    <reaction evidence="12 13">
        <text>L-threonine + hydrogencarbonate + ATP = L-threonylcarbamoyladenylate + diphosphate + H2O</text>
        <dbReference type="Rhea" id="RHEA:36407"/>
        <dbReference type="ChEBI" id="CHEBI:15377"/>
        <dbReference type="ChEBI" id="CHEBI:17544"/>
        <dbReference type="ChEBI" id="CHEBI:30616"/>
        <dbReference type="ChEBI" id="CHEBI:33019"/>
        <dbReference type="ChEBI" id="CHEBI:57926"/>
        <dbReference type="ChEBI" id="CHEBI:73682"/>
        <dbReference type="EC" id="2.7.7.87"/>
    </reaction>
</comment>
<dbReference type="PANTHER" id="PTHR17490">
    <property type="entry name" value="SUA5"/>
    <property type="match status" value="1"/>
</dbReference>
<dbReference type="InterPro" id="IPR006070">
    <property type="entry name" value="Sua5-like_dom"/>
</dbReference>
<evidence type="ECO:0000256" key="8">
    <source>
        <dbReference type="ARBA" id="ARBA00022695"/>
    </source>
</evidence>
<keyword evidence="7 13" id="KW-0819">tRNA processing</keyword>
<dbReference type="PANTHER" id="PTHR17490:SF16">
    <property type="entry name" value="THREONYLCARBAMOYL-AMP SYNTHASE"/>
    <property type="match status" value="1"/>
</dbReference>
<keyword evidence="6 13" id="KW-0808">Transferase</keyword>
<dbReference type="PIRSF" id="PIRSF004930">
    <property type="entry name" value="Tln_factor_SUA5"/>
    <property type="match status" value="1"/>
</dbReference>
<dbReference type="Pfam" id="PF03481">
    <property type="entry name" value="Sua5_C"/>
    <property type="match status" value="1"/>
</dbReference>
<dbReference type="PROSITE" id="PS51163">
    <property type="entry name" value="YRDC"/>
    <property type="match status" value="1"/>
</dbReference>
<evidence type="ECO:0000256" key="1">
    <source>
        <dbReference type="ARBA" id="ARBA00004496"/>
    </source>
</evidence>
<dbReference type="InterPro" id="IPR050156">
    <property type="entry name" value="TC-AMP_synthase_SUA5"/>
</dbReference>
<comment type="function">
    <text evidence="13">Required for the formation of a threonylcarbamoyl group on adenosine at position 37 (t(6)A37) in tRNAs that read codons beginning with adenine.</text>
</comment>
<dbReference type="EMBL" id="BORB01000010">
    <property type="protein sequence ID" value="GIN57186.1"/>
    <property type="molecule type" value="Genomic_DNA"/>
</dbReference>
<keyword evidence="5 13" id="KW-0963">Cytoplasm</keyword>
<gene>
    <name evidence="15" type="ORF">J8TS2_15050</name>
</gene>
<reference evidence="15 16" key="1">
    <citation type="submission" date="2021-03" db="EMBL/GenBank/DDBJ databases">
        <title>Antimicrobial resistance genes in bacteria isolated from Japanese honey, and their potential for conferring macrolide and lincosamide resistance in the American foulbrood pathogen Paenibacillus larvae.</title>
        <authorList>
            <person name="Okamoto M."/>
            <person name="Kumagai M."/>
            <person name="Kanamori H."/>
            <person name="Takamatsu D."/>
        </authorList>
    </citation>
    <scope>NUCLEOTIDE SEQUENCE [LARGE SCALE GENOMIC DNA]</scope>
    <source>
        <strain evidence="15 16">J8TS2</strain>
    </source>
</reference>
<dbReference type="Gene3D" id="3.90.870.10">
    <property type="entry name" value="DHBP synthase"/>
    <property type="match status" value="1"/>
</dbReference>
<evidence type="ECO:0000259" key="14">
    <source>
        <dbReference type="PROSITE" id="PS51163"/>
    </source>
</evidence>
<dbReference type="InterPro" id="IPR010923">
    <property type="entry name" value="T(6)A37_SUA5"/>
</dbReference>
<evidence type="ECO:0000256" key="6">
    <source>
        <dbReference type="ARBA" id="ARBA00022679"/>
    </source>
</evidence>
<evidence type="ECO:0000256" key="4">
    <source>
        <dbReference type="ARBA" id="ARBA00015492"/>
    </source>
</evidence>
<keyword evidence="9 13" id="KW-0547">Nucleotide-binding</keyword>
<evidence type="ECO:0000256" key="5">
    <source>
        <dbReference type="ARBA" id="ARBA00022490"/>
    </source>
</evidence>
<keyword evidence="16" id="KW-1185">Reference proteome</keyword>
<keyword evidence="8 13" id="KW-0548">Nucleotidyltransferase</keyword>
<evidence type="ECO:0000256" key="3">
    <source>
        <dbReference type="ARBA" id="ARBA00012584"/>
    </source>
</evidence>
<proteinExistence type="inferred from homology"/>
<dbReference type="Pfam" id="PF01300">
    <property type="entry name" value="Sua5_yciO_yrdC"/>
    <property type="match status" value="1"/>
</dbReference>
<evidence type="ECO:0000256" key="7">
    <source>
        <dbReference type="ARBA" id="ARBA00022694"/>
    </source>
</evidence>
<sequence length="353" mass="38553">MNTTHWSVENNVDNFEDYPQVAEAAQYIRDNQIVAFPTETVYGLGANAYSDEAVAQIFAAKGRPSDNPLIVHIAEYQQLEKLVAGISKQVKLLITAFWPGPLTLIFPKKSGVLSDLVTAGLDTVAIRMPSHPVALALIRTSGLPIAAPSANRSGKPSPTTAKHVEQDLDGRIAGILDGGATGVGLESTVLDCTGPFPVILRPGGITKEELERVVKDKIEVASHLLEKTDVPRAPGMKYKHYSPSAPLYLVDGEVGWIQSLIDEKRKQGFKVGMLASTETQSKYKADLVLDVGSRNNLDHVAHQLYHTLREFDQSNVDLIYSEIFPQSDVGVAIMNRLEKAAGHHWVIQEKQDS</sequence>
<accession>A0ABQ4KGU6</accession>
<evidence type="ECO:0000256" key="10">
    <source>
        <dbReference type="ARBA" id="ARBA00022840"/>
    </source>
</evidence>
<evidence type="ECO:0000256" key="2">
    <source>
        <dbReference type="ARBA" id="ARBA00007663"/>
    </source>
</evidence>
<feature type="domain" description="YrdC-like" evidence="14">
    <location>
        <begin position="18"/>
        <end position="205"/>
    </location>
</feature>
<comment type="caution">
    <text evidence="15">The sequence shown here is derived from an EMBL/GenBank/DDBJ whole genome shotgun (WGS) entry which is preliminary data.</text>
</comment>
<dbReference type="Proteomes" id="UP000679950">
    <property type="component" value="Unassembled WGS sequence"/>
</dbReference>
<comment type="subcellular location">
    <subcellularLocation>
        <location evidence="1 13">Cytoplasm</location>
    </subcellularLocation>
</comment>
<dbReference type="NCBIfam" id="TIGR00057">
    <property type="entry name" value="L-threonylcarbamoyladenylate synthase"/>
    <property type="match status" value="1"/>
</dbReference>
<dbReference type="EC" id="2.7.7.87" evidence="3 13"/>
<evidence type="ECO:0000256" key="9">
    <source>
        <dbReference type="ARBA" id="ARBA00022741"/>
    </source>
</evidence>
<comment type="similarity">
    <text evidence="2 13">Belongs to the SUA5 family.</text>
</comment>
<evidence type="ECO:0000256" key="12">
    <source>
        <dbReference type="ARBA" id="ARBA00048366"/>
    </source>
</evidence>
<evidence type="ECO:0000256" key="11">
    <source>
        <dbReference type="ARBA" id="ARBA00029774"/>
    </source>
</evidence>